<dbReference type="Pfam" id="PF03840">
    <property type="entry name" value="SecG"/>
    <property type="match status" value="1"/>
</dbReference>
<evidence type="ECO:0000256" key="6">
    <source>
        <dbReference type="ARBA" id="ARBA00022989"/>
    </source>
</evidence>
<comment type="caution">
    <text evidence="10">The sequence shown here is derived from an EMBL/GenBank/DDBJ whole genome shotgun (WGS) entry which is preliminary data.</text>
</comment>
<evidence type="ECO:0000313" key="11">
    <source>
        <dbReference type="Proteomes" id="UP000177528"/>
    </source>
</evidence>
<comment type="similarity">
    <text evidence="2 9">Belongs to the SecG family.</text>
</comment>
<proteinExistence type="inferred from homology"/>
<evidence type="ECO:0000256" key="7">
    <source>
        <dbReference type="ARBA" id="ARBA00023010"/>
    </source>
</evidence>
<keyword evidence="6 9" id="KW-1133">Transmembrane helix</keyword>
<evidence type="ECO:0000256" key="4">
    <source>
        <dbReference type="ARBA" id="ARBA00022692"/>
    </source>
</evidence>
<name>A0A1G1WZU4_9BACT</name>
<keyword evidence="7 9" id="KW-0811">Translocation</keyword>
<evidence type="ECO:0000256" key="2">
    <source>
        <dbReference type="ARBA" id="ARBA00008445"/>
    </source>
</evidence>
<evidence type="ECO:0000313" key="10">
    <source>
        <dbReference type="EMBL" id="OGY33286.1"/>
    </source>
</evidence>
<dbReference type="InterPro" id="IPR004692">
    <property type="entry name" value="SecG"/>
</dbReference>
<comment type="function">
    <text evidence="9">Involved in protein export. Participates in an early event of protein translocation.</text>
</comment>
<dbReference type="GO" id="GO:0015450">
    <property type="term" value="F:protein-transporting ATPase activity"/>
    <property type="evidence" value="ECO:0007669"/>
    <property type="project" value="UniProtKB-UniRule"/>
</dbReference>
<comment type="subcellular location">
    <subcellularLocation>
        <location evidence="9">Cell membrane</location>
        <topology evidence="9">Multi-pass membrane protein</topology>
    </subcellularLocation>
    <subcellularLocation>
        <location evidence="1">Membrane</location>
        <topology evidence="1">Multi-pass membrane protein</topology>
    </subcellularLocation>
</comment>
<keyword evidence="8 9" id="KW-0472">Membrane</keyword>
<keyword evidence="3 9" id="KW-0813">Transport</keyword>
<dbReference type="EMBL" id="MHHR01000032">
    <property type="protein sequence ID" value="OGY33286.1"/>
    <property type="molecule type" value="Genomic_DNA"/>
</dbReference>
<accession>A0A1G1WZU4</accession>
<keyword evidence="4 9" id="KW-0812">Transmembrane</keyword>
<protein>
    <recommendedName>
        <fullName evidence="9">Protein-export membrane protein SecG</fullName>
    </recommendedName>
</protein>
<dbReference type="Proteomes" id="UP000177528">
    <property type="component" value="Unassembled WGS sequence"/>
</dbReference>
<evidence type="ECO:0000256" key="8">
    <source>
        <dbReference type="ARBA" id="ARBA00023136"/>
    </source>
</evidence>
<comment type="caution">
    <text evidence="9">Lacks conserved residue(s) required for the propagation of feature annotation.</text>
</comment>
<dbReference type="NCBIfam" id="TIGR00810">
    <property type="entry name" value="secG"/>
    <property type="match status" value="1"/>
</dbReference>
<feature type="transmembrane region" description="Helical" evidence="9">
    <location>
        <begin position="49"/>
        <end position="70"/>
    </location>
</feature>
<dbReference type="AlphaFoldDB" id="A0A1G1WZU4"/>
<evidence type="ECO:0000256" key="5">
    <source>
        <dbReference type="ARBA" id="ARBA00022927"/>
    </source>
</evidence>
<keyword evidence="9" id="KW-1003">Cell membrane</keyword>
<keyword evidence="5 9" id="KW-0653">Protein transport</keyword>
<reference evidence="10 11" key="1">
    <citation type="journal article" date="2016" name="Nat. Commun.">
        <title>Thousands of microbial genomes shed light on interconnected biogeochemical processes in an aquifer system.</title>
        <authorList>
            <person name="Anantharaman K."/>
            <person name="Brown C.T."/>
            <person name="Hug L.A."/>
            <person name="Sharon I."/>
            <person name="Castelle C.J."/>
            <person name="Probst A.J."/>
            <person name="Thomas B.C."/>
            <person name="Singh A."/>
            <person name="Wilkins M.J."/>
            <person name="Karaoz U."/>
            <person name="Brodie E.L."/>
            <person name="Williams K.H."/>
            <person name="Hubbard S.S."/>
            <person name="Banfield J.F."/>
        </authorList>
    </citation>
    <scope>NUCLEOTIDE SEQUENCE [LARGE SCALE GENOMIC DNA]</scope>
</reference>
<evidence type="ECO:0000256" key="1">
    <source>
        <dbReference type="ARBA" id="ARBA00004141"/>
    </source>
</evidence>
<dbReference type="GO" id="GO:0009306">
    <property type="term" value="P:protein secretion"/>
    <property type="evidence" value="ECO:0007669"/>
    <property type="project" value="UniProtKB-UniRule"/>
</dbReference>
<gene>
    <name evidence="10" type="ORF">A3D99_03080</name>
</gene>
<sequence length="71" mass="7556">MLWLNIIFIGIAILLTGAILLQSSSTNLGSAMGGGSDGFTVRRGSEKRIFQATVILSVLFFATAIAHLFVK</sequence>
<dbReference type="GO" id="GO:0005886">
    <property type="term" value="C:plasma membrane"/>
    <property type="evidence" value="ECO:0007669"/>
    <property type="project" value="UniProtKB-SubCell"/>
</dbReference>
<evidence type="ECO:0000256" key="9">
    <source>
        <dbReference type="RuleBase" id="RU365087"/>
    </source>
</evidence>
<evidence type="ECO:0000256" key="3">
    <source>
        <dbReference type="ARBA" id="ARBA00022448"/>
    </source>
</evidence>
<organism evidence="10 11">
    <name type="scientific">Candidatus Andersenbacteria bacterium RIFCSPHIGHO2_12_FULL_45_11</name>
    <dbReference type="NCBI Taxonomy" id="1797281"/>
    <lineage>
        <taxon>Bacteria</taxon>
        <taxon>Candidatus Anderseniibacteriota</taxon>
    </lineage>
</organism>